<dbReference type="Proteomes" id="UP001139502">
    <property type="component" value="Unassembled WGS sequence"/>
</dbReference>
<dbReference type="RefSeq" id="WP_254165338.1">
    <property type="nucleotide sequence ID" value="NZ_JANAFB010000007.1"/>
</dbReference>
<dbReference type="InterPro" id="IPR017896">
    <property type="entry name" value="4Fe4S_Fe-S-bd"/>
</dbReference>
<evidence type="ECO:0000256" key="8">
    <source>
        <dbReference type="ARBA" id="ARBA00023004"/>
    </source>
</evidence>
<dbReference type="InterPro" id="IPR016166">
    <property type="entry name" value="FAD-bd_PCMH"/>
</dbReference>
<evidence type="ECO:0000256" key="10">
    <source>
        <dbReference type="ARBA" id="ARBA00038897"/>
    </source>
</evidence>
<organism evidence="13 14">
    <name type="scientific">Rothia santali</name>
    <dbReference type="NCBI Taxonomy" id="2949643"/>
    <lineage>
        <taxon>Bacteria</taxon>
        <taxon>Bacillati</taxon>
        <taxon>Actinomycetota</taxon>
        <taxon>Actinomycetes</taxon>
        <taxon>Micrococcales</taxon>
        <taxon>Micrococcaceae</taxon>
        <taxon>Rothia</taxon>
    </lineage>
</organism>
<dbReference type="SUPFAM" id="SSF46548">
    <property type="entry name" value="alpha-helical ferredoxin"/>
    <property type="match status" value="1"/>
</dbReference>
<dbReference type="InterPro" id="IPR009051">
    <property type="entry name" value="Helical_ferredxn"/>
</dbReference>
<dbReference type="EC" id="1.1.2.4" evidence="10"/>
<keyword evidence="14" id="KW-1185">Reference proteome</keyword>
<evidence type="ECO:0000256" key="2">
    <source>
        <dbReference type="ARBA" id="ARBA00008000"/>
    </source>
</evidence>
<evidence type="ECO:0000256" key="5">
    <source>
        <dbReference type="ARBA" id="ARBA00022827"/>
    </source>
</evidence>
<evidence type="ECO:0000256" key="7">
    <source>
        <dbReference type="ARBA" id="ARBA00023002"/>
    </source>
</evidence>
<dbReference type="Pfam" id="PF13183">
    <property type="entry name" value="Fer4_8"/>
    <property type="match status" value="1"/>
</dbReference>
<dbReference type="Pfam" id="PF01565">
    <property type="entry name" value="FAD_binding_4"/>
    <property type="match status" value="1"/>
</dbReference>
<gene>
    <name evidence="13" type="ORF">NBM05_04165</name>
</gene>
<dbReference type="AlphaFoldDB" id="A0A9X2KGV8"/>
<dbReference type="InterPro" id="IPR016167">
    <property type="entry name" value="FAD-bd_PCMH_sub1"/>
</dbReference>
<accession>A0A9X2KGV8</accession>
<dbReference type="PROSITE" id="PS00198">
    <property type="entry name" value="4FE4S_FER_1"/>
    <property type="match status" value="1"/>
</dbReference>
<dbReference type="Gene3D" id="3.30.43.10">
    <property type="entry name" value="Uridine Diphospho-n-acetylenolpyruvylglucosamine Reductase, domain 2"/>
    <property type="match status" value="1"/>
</dbReference>
<dbReference type="InterPro" id="IPR016171">
    <property type="entry name" value="Vanillyl_alc_oxidase_C-sub2"/>
</dbReference>
<dbReference type="PROSITE" id="PS51387">
    <property type="entry name" value="FAD_PCMH"/>
    <property type="match status" value="1"/>
</dbReference>
<dbReference type="InterPro" id="IPR016169">
    <property type="entry name" value="FAD-bd_PCMH_sub2"/>
</dbReference>
<dbReference type="GO" id="GO:0008720">
    <property type="term" value="F:D-lactate dehydrogenase (NAD+) activity"/>
    <property type="evidence" value="ECO:0007669"/>
    <property type="project" value="TreeGrafter"/>
</dbReference>
<proteinExistence type="inferred from homology"/>
<evidence type="ECO:0000256" key="9">
    <source>
        <dbReference type="ARBA" id="ARBA00023014"/>
    </source>
</evidence>
<dbReference type="Gene3D" id="1.10.45.10">
    <property type="entry name" value="Vanillyl-alcohol Oxidase, Chain A, domain 4"/>
    <property type="match status" value="1"/>
</dbReference>
<dbReference type="Gene3D" id="3.30.465.10">
    <property type="match status" value="1"/>
</dbReference>
<dbReference type="InterPro" id="IPR004113">
    <property type="entry name" value="FAD-bd_oxidored_4_C"/>
</dbReference>
<dbReference type="Gene3D" id="1.10.1060.10">
    <property type="entry name" value="Alpha-helical ferredoxin"/>
    <property type="match status" value="1"/>
</dbReference>
<dbReference type="PROSITE" id="PS51379">
    <property type="entry name" value="4FE4S_FER_2"/>
    <property type="match status" value="1"/>
</dbReference>
<evidence type="ECO:0000256" key="4">
    <source>
        <dbReference type="ARBA" id="ARBA00022723"/>
    </source>
</evidence>
<dbReference type="Pfam" id="PF02913">
    <property type="entry name" value="FAD-oxidase_C"/>
    <property type="match status" value="1"/>
</dbReference>
<dbReference type="SUPFAM" id="SSF55103">
    <property type="entry name" value="FAD-linked oxidases, C-terminal domain"/>
    <property type="match status" value="1"/>
</dbReference>
<dbReference type="GO" id="GO:0004458">
    <property type="term" value="F:D-lactate dehydrogenase (cytochrome) activity"/>
    <property type="evidence" value="ECO:0007669"/>
    <property type="project" value="UniProtKB-EC"/>
</dbReference>
<dbReference type="InterPro" id="IPR004017">
    <property type="entry name" value="Cys_rich_dom"/>
</dbReference>
<dbReference type="GO" id="GO:1903457">
    <property type="term" value="P:lactate catabolic process"/>
    <property type="evidence" value="ECO:0007669"/>
    <property type="project" value="TreeGrafter"/>
</dbReference>
<evidence type="ECO:0000313" key="14">
    <source>
        <dbReference type="Proteomes" id="UP001139502"/>
    </source>
</evidence>
<sequence>MSALLPEVDESLIEALRAVVENVGVRAADRLAFAHDASHYLLTPQAVATPTSAEEVGALLTAARRQGFTVTFRSGGTSLSGQSVTDAVLLDTRKAFRSIEVLDDGARVRCGPGAVVRAVNARLRRHGTKLGPDPASEIACTIGGVVANNSSGMACGIEANTYRTLESAVLVLPSGTVVDTGAADADDHLRAAEPGLHAGLARIRDELRADSRSAETLRRLHSIKNTMGYGLNSFLDHTDPVRILEHLVVGSEGTLAFVAEAVFRTIPIRPYAATALLVFPDLAAATACLPDLIACGPATVELMDATSLRVAQRDPDCPEEISSLEVAEQCSLLVEFQEGDEGLLEERLRAAEPLWSRLDLHAAAAFTTDPARRAALWHTRKVLFAAVAGNRPPGTTALLEDIAVPVKRLGATCSQLIELFNRHGYADAVIFGHAKDGNIHFMITEEFGDDPNPQDFSHLRRYAQFTEEMVELVLAQGGTLKAEHGTGRIMAPFVERQVGADLYEVMRRVKRLVDPNRLLNPGVLLSEDPDAHLRDLKVAPPVEEEVDRCVECGYCEPVCPSKDLTLTPRDRIVLRRETARAEAQGDHELARTLRREYAYDGVQTCAVDGMCQTSCPVLINTGDLVRRLRAEEASRVEEKVWLAAAKSWRGVSRGGGLALSAADAVPPVLPRLATDLARGVLGAETVPRYTADLPAGGRPRDRVEDPAAEAVWFPSCTTTLFAPVEGGSGVGRAFGALCERAGVPIRTPEGIGSLCCATPWKSKGYREGYAQMRRRVLDALAASTEGGRLPVVSDASSCTEGLAEMLRSAEGTKGEAGLERPIRVIDVVAFTAERVLPLLVEAGELPATGRRLLRSVTIHPTCSSTRMKLNGAVEQVAGAVAEEVHVPDSWGCCAFAGDRGMLHPELTASATEAEAADVKRLGSEAHVAANRTCEIGMTRATGRPYRHVLELLAEALS</sequence>
<dbReference type="GO" id="GO:0046872">
    <property type="term" value="F:metal ion binding"/>
    <property type="evidence" value="ECO:0007669"/>
    <property type="project" value="UniProtKB-KW"/>
</dbReference>
<keyword evidence="7" id="KW-0560">Oxidoreductase</keyword>
<comment type="cofactor">
    <cofactor evidence="1">
        <name>FAD</name>
        <dbReference type="ChEBI" id="CHEBI:57692"/>
    </cofactor>
</comment>
<evidence type="ECO:0000256" key="6">
    <source>
        <dbReference type="ARBA" id="ARBA00022946"/>
    </source>
</evidence>
<dbReference type="EMBL" id="JANAFB010000007">
    <property type="protein sequence ID" value="MCP3425242.1"/>
    <property type="molecule type" value="Genomic_DNA"/>
</dbReference>
<dbReference type="InterPro" id="IPR016164">
    <property type="entry name" value="FAD-linked_Oxase-like_C"/>
</dbReference>
<keyword evidence="3" id="KW-0285">Flavoprotein</keyword>
<dbReference type="InterPro" id="IPR036318">
    <property type="entry name" value="FAD-bd_PCMH-like_sf"/>
</dbReference>
<protein>
    <recommendedName>
        <fullName evidence="10">D-lactate dehydrogenase (cytochrome)</fullName>
        <ecNumber evidence="10">1.1.2.4</ecNumber>
    </recommendedName>
</protein>
<feature type="domain" description="4Fe-4S ferredoxin-type" evidence="11">
    <location>
        <begin position="539"/>
        <end position="569"/>
    </location>
</feature>
<evidence type="ECO:0000259" key="11">
    <source>
        <dbReference type="PROSITE" id="PS51379"/>
    </source>
</evidence>
<keyword evidence="6" id="KW-0809">Transit peptide</keyword>
<dbReference type="InterPro" id="IPR017900">
    <property type="entry name" value="4Fe4S_Fe_S_CS"/>
</dbReference>
<dbReference type="Pfam" id="PF02754">
    <property type="entry name" value="CCG"/>
    <property type="match status" value="1"/>
</dbReference>
<reference evidence="13" key="1">
    <citation type="submission" date="2022-06" db="EMBL/GenBank/DDBJ databases">
        <title>Rothia sp. isolated from sandalwood seedling.</title>
        <authorList>
            <person name="Tuikhar N."/>
            <person name="Kirdat K."/>
            <person name="Thorat V."/>
            <person name="Swetha P."/>
            <person name="Padma S."/>
            <person name="Sundararaj R."/>
            <person name="Yadav A."/>
        </authorList>
    </citation>
    <scope>NUCLEOTIDE SEQUENCE</scope>
    <source>
        <strain evidence="13">AR01</strain>
    </source>
</reference>
<dbReference type="GO" id="GO:0071949">
    <property type="term" value="F:FAD binding"/>
    <property type="evidence" value="ECO:0007669"/>
    <property type="project" value="InterPro"/>
</dbReference>
<keyword evidence="5" id="KW-0274">FAD</keyword>
<dbReference type="SUPFAM" id="SSF56176">
    <property type="entry name" value="FAD-binding/transporter-associated domain-like"/>
    <property type="match status" value="1"/>
</dbReference>
<dbReference type="PANTHER" id="PTHR11748">
    <property type="entry name" value="D-LACTATE DEHYDROGENASE"/>
    <property type="match status" value="1"/>
</dbReference>
<evidence type="ECO:0000259" key="12">
    <source>
        <dbReference type="PROSITE" id="PS51387"/>
    </source>
</evidence>
<feature type="domain" description="FAD-binding PCMH-type" evidence="12">
    <location>
        <begin position="40"/>
        <end position="268"/>
    </location>
</feature>
<dbReference type="PANTHER" id="PTHR11748:SF111">
    <property type="entry name" value="D-LACTATE DEHYDROGENASE, MITOCHONDRIAL-RELATED"/>
    <property type="match status" value="1"/>
</dbReference>
<keyword evidence="4" id="KW-0479">Metal-binding</keyword>
<comment type="similarity">
    <text evidence="2">Belongs to the FAD-binding oxidoreductase/transferase type 4 family.</text>
</comment>
<dbReference type="GO" id="GO:0051536">
    <property type="term" value="F:iron-sulfur cluster binding"/>
    <property type="evidence" value="ECO:0007669"/>
    <property type="project" value="UniProtKB-KW"/>
</dbReference>
<keyword evidence="8" id="KW-0408">Iron</keyword>
<dbReference type="InterPro" id="IPR006094">
    <property type="entry name" value="Oxid_FAD_bind_N"/>
</dbReference>
<evidence type="ECO:0000256" key="1">
    <source>
        <dbReference type="ARBA" id="ARBA00001974"/>
    </source>
</evidence>
<keyword evidence="9" id="KW-0411">Iron-sulfur</keyword>
<dbReference type="Gene3D" id="3.30.70.2740">
    <property type="match status" value="1"/>
</dbReference>
<evidence type="ECO:0000313" key="13">
    <source>
        <dbReference type="EMBL" id="MCP3425242.1"/>
    </source>
</evidence>
<name>A0A9X2KGV8_9MICC</name>
<evidence type="ECO:0000256" key="3">
    <source>
        <dbReference type="ARBA" id="ARBA00022630"/>
    </source>
</evidence>
<comment type="caution">
    <text evidence="13">The sequence shown here is derived from an EMBL/GenBank/DDBJ whole genome shotgun (WGS) entry which is preliminary data.</text>
</comment>